<evidence type="ECO:0000256" key="1">
    <source>
        <dbReference type="SAM" id="SignalP"/>
    </source>
</evidence>
<evidence type="ECO:0000259" key="2">
    <source>
        <dbReference type="SMART" id="SM00690"/>
    </source>
</evidence>
<dbReference type="STRING" id="35570.A0A1I8PE19"/>
<dbReference type="PANTHER" id="PTHR31927:SF2">
    <property type="entry name" value="FI07246P-RELATED"/>
    <property type="match status" value="1"/>
</dbReference>
<dbReference type="Pfam" id="PF03103">
    <property type="entry name" value="DUF243"/>
    <property type="match status" value="1"/>
</dbReference>
<dbReference type="KEGG" id="scac:106083637"/>
<evidence type="ECO:0000313" key="3">
    <source>
        <dbReference type="EnsemblMetazoa" id="SCAU007179-PA"/>
    </source>
</evidence>
<feature type="chain" id="PRO_5012972516" description="DUF243 domain-containing protein" evidence="1">
    <location>
        <begin position="16"/>
        <end position="233"/>
    </location>
</feature>
<organism evidence="3 4">
    <name type="scientific">Stomoxys calcitrans</name>
    <name type="common">Stable fly</name>
    <name type="synonym">Conops calcitrans</name>
    <dbReference type="NCBI Taxonomy" id="35570"/>
    <lineage>
        <taxon>Eukaryota</taxon>
        <taxon>Metazoa</taxon>
        <taxon>Ecdysozoa</taxon>
        <taxon>Arthropoda</taxon>
        <taxon>Hexapoda</taxon>
        <taxon>Insecta</taxon>
        <taxon>Pterygota</taxon>
        <taxon>Neoptera</taxon>
        <taxon>Endopterygota</taxon>
        <taxon>Diptera</taxon>
        <taxon>Brachycera</taxon>
        <taxon>Muscomorpha</taxon>
        <taxon>Muscoidea</taxon>
        <taxon>Muscidae</taxon>
        <taxon>Stomoxys</taxon>
    </lineage>
</organism>
<dbReference type="Proteomes" id="UP000095300">
    <property type="component" value="Unassembled WGS sequence"/>
</dbReference>
<dbReference type="AlphaFoldDB" id="A0A1I8PE19"/>
<dbReference type="OrthoDB" id="6376010at2759"/>
<dbReference type="GO" id="GO:0040003">
    <property type="term" value="P:chitin-based cuticle development"/>
    <property type="evidence" value="ECO:0007669"/>
    <property type="project" value="TreeGrafter"/>
</dbReference>
<evidence type="ECO:0000313" key="4">
    <source>
        <dbReference type="Proteomes" id="UP000095300"/>
    </source>
</evidence>
<feature type="signal peptide" evidence="1">
    <location>
        <begin position="1"/>
        <end position="15"/>
    </location>
</feature>
<feature type="domain" description="DUF243" evidence="2">
    <location>
        <begin position="55"/>
        <end position="154"/>
    </location>
</feature>
<gene>
    <name evidence="3" type="primary">106083637</name>
</gene>
<keyword evidence="4" id="KW-1185">Reference proteome</keyword>
<dbReference type="VEuPathDB" id="VectorBase:SCAU007179"/>
<proteinExistence type="predicted"/>
<dbReference type="GO" id="GO:0008010">
    <property type="term" value="F:structural constituent of chitin-based larval cuticle"/>
    <property type="evidence" value="ECO:0007669"/>
    <property type="project" value="TreeGrafter"/>
</dbReference>
<keyword evidence="1" id="KW-0732">Signal</keyword>
<dbReference type="EnsemblMetazoa" id="SCAU007179-RA">
    <property type="protein sequence ID" value="SCAU007179-PA"/>
    <property type="gene ID" value="SCAU007179"/>
</dbReference>
<dbReference type="InterPro" id="IPR004145">
    <property type="entry name" value="DUF243"/>
</dbReference>
<dbReference type="PANTHER" id="PTHR31927">
    <property type="entry name" value="FI07246P-RELATED-RELATED"/>
    <property type="match status" value="1"/>
</dbReference>
<accession>A0A1I8PE19</accession>
<name>A0A1I8PE19_STOCA</name>
<dbReference type="SMART" id="SM00690">
    <property type="entry name" value="DM5"/>
    <property type="match status" value="1"/>
</dbReference>
<reference evidence="3" key="1">
    <citation type="submission" date="2020-05" db="UniProtKB">
        <authorList>
            <consortium name="EnsemblMetazoa"/>
        </authorList>
    </citation>
    <scope>IDENTIFICATION</scope>
    <source>
        <strain evidence="3">USDA</strain>
    </source>
</reference>
<dbReference type="GO" id="GO:0062129">
    <property type="term" value="C:chitin-based extracellular matrix"/>
    <property type="evidence" value="ECO:0007669"/>
    <property type="project" value="TreeGrafter"/>
</dbReference>
<protein>
    <recommendedName>
        <fullName evidence="2">DUF243 domain-containing protein</fullName>
    </recommendedName>
</protein>
<sequence length="233" mass="24965">MRGLMVLCLVALSSAAPQGYNYPNQASGQFLLPSAPASATGYPSGHSYNHHQQQPLVSKRFFIHSAPEEEETEVEHRDIVIGSPRRNFNIVFVKSPSGGQHRTKVRVIPALNEDKTVIYVLAKKTEGAQIETHVEEPATTTSKPEVFFIRYKTNEEAEHAQHKIQAEYDNLGGTSIISNEGISPISSVIGSLDNSGSGADFGPATVGDFGSSGVAFNGAGTPSSAYLPPVNKI</sequence>